<gene>
    <name evidence="3" type="primary">LOC106470000</name>
</gene>
<dbReference type="PROSITE" id="PS50404">
    <property type="entry name" value="GST_NTER"/>
    <property type="match status" value="1"/>
</dbReference>
<evidence type="ECO:0000313" key="2">
    <source>
        <dbReference type="Proteomes" id="UP000694941"/>
    </source>
</evidence>
<organism evidence="2 3">
    <name type="scientific">Limulus polyphemus</name>
    <name type="common">Atlantic horseshoe crab</name>
    <dbReference type="NCBI Taxonomy" id="6850"/>
    <lineage>
        <taxon>Eukaryota</taxon>
        <taxon>Metazoa</taxon>
        <taxon>Ecdysozoa</taxon>
        <taxon>Arthropoda</taxon>
        <taxon>Chelicerata</taxon>
        <taxon>Merostomata</taxon>
        <taxon>Xiphosura</taxon>
        <taxon>Limulidae</taxon>
        <taxon>Limulus</taxon>
    </lineage>
</organism>
<dbReference type="InterPro" id="IPR036282">
    <property type="entry name" value="Glutathione-S-Trfase_C_sf"/>
</dbReference>
<dbReference type="InterPro" id="IPR040079">
    <property type="entry name" value="Glutathione_S-Trfase"/>
</dbReference>
<dbReference type="Gene3D" id="1.20.1050.10">
    <property type="match status" value="1"/>
</dbReference>
<dbReference type="RefSeq" id="XP_013785972.2">
    <property type="nucleotide sequence ID" value="XM_013930518.2"/>
</dbReference>
<proteinExistence type="predicted"/>
<dbReference type="InterPro" id="IPR036249">
    <property type="entry name" value="Thioredoxin-like_sf"/>
</dbReference>
<dbReference type="GeneID" id="106470000"/>
<dbReference type="Proteomes" id="UP000694941">
    <property type="component" value="Unplaced"/>
</dbReference>
<dbReference type="Pfam" id="PF02798">
    <property type="entry name" value="GST_N"/>
    <property type="match status" value="1"/>
</dbReference>
<dbReference type="SFLD" id="SFLDG00358">
    <property type="entry name" value="Main_(cytGST)"/>
    <property type="match status" value="1"/>
</dbReference>
<dbReference type="InterPro" id="IPR004045">
    <property type="entry name" value="Glutathione_S-Trfase_N"/>
</dbReference>
<feature type="domain" description="GST N-terminal" evidence="1">
    <location>
        <begin position="1"/>
        <end position="82"/>
    </location>
</feature>
<name>A0ABM1BP69_LIMPO</name>
<evidence type="ECO:0000313" key="3">
    <source>
        <dbReference type="RefSeq" id="XP_013785972.2"/>
    </source>
</evidence>
<evidence type="ECO:0000259" key="1">
    <source>
        <dbReference type="PROSITE" id="PS50404"/>
    </source>
</evidence>
<dbReference type="CDD" id="cd03045">
    <property type="entry name" value="GST_N_Delta_Epsilon"/>
    <property type="match status" value="1"/>
</dbReference>
<dbReference type="SFLD" id="SFLDS00019">
    <property type="entry name" value="Glutathione_Transferase_(cytos"/>
    <property type="match status" value="1"/>
</dbReference>
<keyword evidence="2" id="KW-1185">Reference proteome</keyword>
<dbReference type="Gene3D" id="3.40.30.10">
    <property type="entry name" value="Glutaredoxin"/>
    <property type="match status" value="1"/>
</dbReference>
<dbReference type="SUPFAM" id="SSF47616">
    <property type="entry name" value="GST C-terminal domain-like"/>
    <property type="match status" value="1"/>
</dbReference>
<dbReference type="PANTHER" id="PTHR43969:SF9">
    <property type="entry name" value="GLUTATHIONE S TRANSFERASE D10, ISOFORM A-RELATED"/>
    <property type="match status" value="1"/>
</dbReference>
<protein>
    <submittedName>
        <fullName evidence="3">Glutathione S-transferase 1-like</fullName>
    </submittedName>
</protein>
<dbReference type="PANTHER" id="PTHR43969">
    <property type="entry name" value="GLUTATHIONE S TRANSFERASE D10, ISOFORM A-RELATED"/>
    <property type="match status" value="1"/>
</dbReference>
<sequence>MPVILYHVEASPPCRSVRMLAKQIGLDMQLKAVNLQSGEQNKPEFLKMNPQHCVPTLDDNGFYLWESRCIMQYIANKYAPDGTIYPKDPQKRAIVDRFLFFDMGTLYKTQADFLVSHLITYPFTLIYFT</sequence>
<dbReference type="SUPFAM" id="SSF52833">
    <property type="entry name" value="Thioredoxin-like"/>
    <property type="match status" value="1"/>
</dbReference>
<reference evidence="3" key="1">
    <citation type="submission" date="2025-08" db="UniProtKB">
        <authorList>
            <consortium name="RefSeq"/>
        </authorList>
    </citation>
    <scope>IDENTIFICATION</scope>
    <source>
        <tissue evidence="3">Muscle</tissue>
    </source>
</reference>
<accession>A0ABM1BP69</accession>